<protein>
    <submittedName>
        <fullName evidence="2">Uncharacterized protein</fullName>
    </submittedName>
</protein>
<organism evidence="2 3">
    <name type="scientific">Portunus trituberculatus</name>
    <name type="common">Swimming crab</name>
    <name type="synonym">Neptunus trituberculatus</name>
    <dbReference type="NCBI Taxonomy" id="210409"/>
    <lineage>
        <taxon>Eukaryota</taxon>
        <taxon>Metazoa</taxon>
        <taxon>Ecdysozoa</taxon>
        <taxon>Arthropoda</taxon>
        <taxon>Crustacea</taxon>
        <taxon>Multicrustacea</taxon>
        <taxon>Malacostraca</taxon>
        <taxon>Eumalacostraca</taxon>
        <taxon>Eucarida</taxon>
        <taxon>Decapoda</taxon>
        <taxon>Pleocyemata</taxon>
        <taxon>Brachyura</taxon>
        <taxon>Eubrachyura</taxon>
        <taxon>Portunoidea</taxon>
        <taxon>Portunidae</taxon>
        <taxon>Portuninae</taxon>
        <taxon>Portunus</taxon>
    </lineage>
</organism>
<name>A0A5B7DEE0_PORTR</name>
<accession>A0A5B7DEE0</accession>
<gene>
    <name evidence="2" type="ORF">E2C01_012583</name>
</gene>
<proteinExistence type="predicted"/>
<dbReference type="Proteomes" id="UP000324222">
    <property type="component" value="Unassembled WGS sequence"/>
</dbReference>
<dbReference type="EMBL" id="VSRR010000790">
    <property type="protein sequence ID" value="MPC19658.1"/>
    <property type="molecule type" value="Genomic_DNA"/>
</dbReference>
<evidence type="ECO:0000313" key="2">
    <source>
        <dbReference type="EMBL" id="MPC19658.1"/>
    </source>
</evidence>
<evidence type="ECO:0000313" key="3">
    <source>
        <dbReference type="Proteomes" id="UP000324222"/>
    </source>
</evidence>
<evidence type="ECO:0000256" key="1">
    <source>
        <dbReference type="SAM" id="MobiDB-lite"/>
    </source>
</evidence>
<feature type="compositionally biased region" description="Polar residues" evidence="1">
    <location>
        <begin position="80"/>
        <end position="95"/>
    </location>
</feature>
<feature type="region of interest" description="Disordered" evidence="1">
    <location>
        <begin position="80"/>
        <end position="103"/>
    </location>
</feature>
<dbReference type="AlphaFoldDB" id="A0A5B7DEE0"/>
<sequence length="103" mass="11249">MRPSTGDEAQKCLRIRAFLSIPVINLDAPLTSPAHLYHQPRRSPLPYLPLLLNSLPDQPQSEGETGQGIVPTATTLPRLIQTSLSATPSPRSASWSVRRKGIN</sequence>
<comment type="caution">
    <text evidence="2">The sequence shown here is derived from an EMBL/GenBank/DDBJ whole genome shotgun (WGS) entry which is preliminary data.</text>
</comment>
<keyword evidence="3" id="KW-1185">Reference proteome</keyword>
<reference evidence="2 3" key="1">
    <citation type="submission" date="2019-05" db="EMBL/GenBank/DDBJ databases">
        <title>Another draft genome of Portunus trituberculatus and its Hox gene families provides insights of decapod evolution.</title>
        <authorList>
            <person name="Jeong J.-H."/>
            <person name="Song I."/>
            <person name="Kim S."/>
            <person name="Choi T."/>
            <person name="Kim D."/>
            <person name="Ryu S."/>
            <person name="Kim W."/>
        </authorList>
    </citation>
    <scope>NUCLEOTIDE SEQUENCE [LARGE SCALE GENOMIC DNA]</scope>
    <source>
        <tissue evidence="2">Muscle</tissue>
    </source>
</reference>